<dbReference type="AlphaFoldDB" id="W6QH77"/>
<dbReference type="EMBL" id="HG792018">
    <property type="protein sequence ID" value="CDM35311.1"/>
    <property type="molecule type" value="Genomic_DNA"/>
</dbReference>
<protein>
    <submittedName>
        <fullName evidence="1">Genomic scaffold, ProqFM164S04</fullName>
    </submittedName>
</protein>
<accession>W6QH77</accession>
<organism evidence="1 2">
    <name type="scientific">Penicillium roqueforti (strain FM164)</name>
    <dbReference type="NCBI Taxonomy" id="1365484"/>
    <lineage>
        <taxon>Eukaryota</taxon>
        <taxon>Fungi</taxon>
        <taxon>Dikarya</taxon>
        <taxon>Ascomycota</taxon>
        <taxon>Pezizomycotina</taxon>
        <taxon>Eurotiomycetes</taxon>
        <taxon>Eurotiomycetidae</taxon>
        <taxon>Eurotiales</taxon>
        <taxon>Aspergillaceae</taxon>
        <taxon>Penicillium</taxon>
    </lineage>
</organism>
<sequence length="130" mass="14640">MELWRWGPNEGPNEGRRPCKAKVIYCLRKPIQRTNQRREPRSLTGQLSSSRVDTPIVDAQWWLVNAGGDVKTILLISINRERQALHLERWCLAPPHNRPTARHAPSMVPTKVDEVDIIVGTAGMSTGIAV</sequence>
<gene>
    <name evidence="1" type="ORF">PROQFM164_S04g000192</name>
</gene>
<evidence type="ECO:0000313" key="2">
    <source>
        <dbReference type="Proteomes" id="UP000030686"/>
    </source>
</evidence>
<name>W6QH77_PENRF</name>
<dbReference type="OrthoDB" id="76567at2759"/>
<proteinExistence type="predicted"/>
<evidence type="ECO:0000313" key="1">
    <source>
        <dbReference type="EMBL" id="CDM35311.1"/>
    </source>
</evidence>
<keyword evidence="2" id="KW-1185">Reference proteome</keyword>
<dbReference type="Proteomes" id="UP000030686">
    <property type="component" value="Unassembled WGS sequence"/>
</dbReference>
<reference evidence="1" key="1">
    <citation type="journal article" date="2014" name="Nat. Commun.">
        <title>Multiple recent horizontal transfers of a large genomic region in cheese making fungi.</title>
        <authorList>
            <person name="Cheeseman K."/>
            <person name="Ropars J."/>
            <person name="Renault P."/>
            <person name="Dupont J."/>
            <person name="Gouzy J."/>
            <person name="Branca A."/>
            <person name="Abraham A.L."/>
            <person name="Ceppi M."/>
            <person name="Conseiller E."/>
            <person name="Debuchy R."/>
            <person name="Malagnac F."/>
            <person name="Goarin A."/>
            <person name="Silar P."/>
            <person name="Lacoste S."/>
            <person name="Sallet E."/>
            <person name="Bensimon A."/>
            <person name="Giraud T."/>
            <person name="Brygoo Y."/>
        </authorList>
    </citation>
    <scope>NUCLEOTIDE SEQUENCE [LARGE SCALE GENOMIC DNA]</scope>
    <source>
        <strain evidence="1">FM164</strain>
    </source>
</reference>